<proteinExistence type="predicted"/>
<dbReference type="AlphaFoldDB" id="A0A0R3RI31"/>
<feature type="region of interest" description="Disordered" evidence="1">
    <location>
        <begin position="13"/>
        <end position="41"/>
    </location>
</feature>
<sequence>MIDMLARVQRMYETTESIGSGSGTSKNYESITQLRNGSDEDVDRRLSNCCFRLVSSNRSSPPLQSYELVCRTVQI</sequence>
<feature type="compositionally biased region" description="Polar residues" evidence="1">
    <location>
        <begin position="26"/>
        <end position="36"/>
    </location>
</feature>
<dbReference type="WBParaSite" id="EEL_0000113801-mRNA-1">
    <property type="protein sequence ID" value="EEL_0000113801-mRNA-1"/>
    <property type="gene ID" value="EEL_0000113801"/>
</dbReference>
<evidence type="ECO:0000256" key="1">
    <source>
        <dbReference type="SAM" id="MobiDB-lite"/>
    </source>
</evidence>
<keyword evidence="2" id="KW-1185">Reference proteome</keyword>
<name>A0A0R3RI31_9BILA</name>
<evidence type="ECO:0000313" key="3">
    <source>
        <dbReference type="WBParaSite" id="EEL_0000113801-mRNA-1"/>
    </source>
</evidence>
<dbReference type="Proteomes" id="UP000050640">
    <property type="component" value="Unplaced"/>
</dbReference>
<accession>A0A0R3RI31</accession>
<reference evidence="3" key="1">
    <citation type="submission" date="2017-02" db="UniProtKB">
        <authorList>
            <consortium name="WormBaseParasite"/>
        </authorList>
    </citation>
    <scope>IDENTIFICATION</scope>
</reference>
<evidence type="ECO:0000313" key="2">
    <source>
        <dbReference type="Proteomes" id="UP000050640"/>
    </source>
</evidence>
<organism evidence="2 3">
    <name type="scientific">Elaeophora elaphi</name>
    <dbReference type="NCBI Taxonomy" id="1147741"/>
    <lineage>
        <taxon>Eukaryota</taxon>
        <taxon>Metazoa</taxon>
        <taxon>Ecdysozoa</taxon>
        <taxon>Nematoda</taxon>
        <taxon>Chromadorea</taxon>
        <taxon>Rhabditida</taxon>
        <taxon>Spirurina</taxon>
        <taxon>Spiruromorpha</taxon>
        <taxon>Filarioidea</taxon>
        <taxon>Onchocercidae</taxon>
        <taxon>Elaeophora</taxon>
    </lineage>
</organism>
<protein>
    <submittedName>
        <fullName evidence="3">Ovule protein</fullName>
    </submittedName>
</protein>
<feature type="compositionally biased region" description="Low complexity" evidence="1">
    <location>
        <begin position="14"/>
        <end position="25"/>
    </location>
</feature>